<keyword evidence="2" id="KW-1015">Disulfide bond</keyword>
<evidence type="ECO:0000256" key="2">
    <source>
        <dbReference type="ARBA" id="ARBA00023157"/>
    </source>
</evidence>
<name>F2EDA0_HORVV</name>
<keyword evidence="1 4" id="KW-0732">Signal</keyword>
<evidence type="ECO:0000313" key="6">
    <source>
        <dbReference type="EMBL" id="BAK05322.1"/>
    </source>
</evidence>
<dbReference type="PANTHER" id="PTHR35357:SF8">
    <property type="entry name" value="OS01G0111000 PROTEIN"/>
    <property type="match status" value="1"/>
</dbReference>
<dbReference type="SUPFAM" id="SSF101148">
    <property type="entry name" value="Plant invertase/pectin methylesterase inhibitor"/>
    <property type="match status" value="1"/>
</dbReference>
<dbReference type="Pfam" id="PF04043">
    <property type="entry name" value="PMEI"/>
    <property type="match status" value="1"/>
</dbReference>
<feature type="chain" id="PRO_5003281680" evidence="4">
    <location>
        <begin position="29"/>
        <end position="199"/>
    </location>
</feature>
<proteinExistence type="evidence at transcript level"/>
<dbReference type="GO" id="GO:0004857">
    <property type="term" value="F:enzyme inhibitor activity"/>
    <property type="evidence" value="ECO:0007669"/>
    <property type="project" value="InterPro"/>
</dbReference>
<dbReference type="Gene3D" id="1.20.140.40">
    <property type="entry name" value="Invertase/pectin methylesterase inhibitor family protein"/>
    <property type="match status" value="1"/>
</dbReference>
<reference evidence="6" key="1">
    <citation type="journal article" date="2011" name="Plant Physiol.">
        <title>Comprehensive sequence analysis of 24,783 barley full-length cDNAs derived from 12 clone libraries.</title>
        <authorList>
            <person name="Matsumoto T."/>
            <person name="Tanaka T."/>
            <person name="Sakai H."/>
            <person name="Amano N."/>
            <person name="Kanamori H."/>
            <person name="Kurita K."/>
            <person name="Kikuta A."/>
            <person name="Kamiya K."/>
            <person name="Yamamoto M."/>
            <person name="Ikawa H."/>
            <person name="Fujii N."/>
            <person name="Hori K."/>
            <person name="Itoh T."/>
            <person name="Sato K."/>
        </authorList>
    </citation>
    <scope>NUCLEOTIDE SEQUENCE</scope>
    <source>
        <tissue evidence="6">Flower</tissue>
    </source>
</reference>
<dbReference type="InterPro" id="IPR034088">
    <property type="entry name" value="Pla_a_1-like"/>
</dbReference>
<dbReference type="CDD" id="cd15795">
    <property type="entry name" value="PMEI-Pla_a_1_like"/>
    <property type="match status" value="1"/>
</dbReference>
<accession>F2EDA0</accession>
<feature type="domain" description="Pectinesterase inhibitor" evidence="5">
    <location>
        <begin position="54"/>
        <end position="148"/>
    </location>
</feature>
<evidence type="ECO:0000256" key="1">
    <source>
        <dbReference type="ARBA" id="ARBA00022729"/>
    </source>
</evidence>
<evidence type="ECO:0000256" key="4">
    <source>
        <dbReference type="SAM" id="SignalP"/>
    </source>
</evidence>
<dbReference type="InterPro" id="IPR006501">
    <property type="entry name" value="Pectinesterase_inhib_dom"/>
</dbReference>
<sequence length="199" mass="21176">MAVGTSSSMLGNALLFLLVLSSATDVHGESSSTAATTSPLDYLCGLVGAWYVTPNLCVSVLCVDPSCHSARGWPELAVLATRLTVANATVTKASIQFALAHAKDAKVRKVMQSCLQLYAGAVPRLQWAARSVAARRYNGVPEVLRAAYMDVANECASLAGQVKLPKENDEFFMMAYVADAVVELVQPYGIHLLTRSSPP</sequence>
<dbReference type="PANTHER" id="PTHR35357">
    <property type="entry name" value="OS02G0537100 PROTEIN"/>
    <property type="match status" value="1"/>
</dbReference>
<dbReference type="NCBIfam" id="TIGR01614">
    <property type="entry name" value="PME_inhib"/>
    <property type="match status" value="1"/>
</dbReference>
<dbReference type="AlphaFoldDB" id="F2EDA0"/>
<evidence type="ECO:0000259" key="5">
    <source>
        <dbReference type="Pfam" id="PF04043"/>
    </source>
</evidence>
<feature type="signal peptide" evidence="4">
    <location>
        <begin position="1"/>
        <end position="28"/>
    </location>
</feature>
<organism evidence="6">
    <name type="scientific">Hordeum vulgare subsp. vulgare</name>
    <name type="common">Domesticated barley</name>
    <dbReference type="NCBI Taxonomy" id="112509"/>
    <lineage>
        <taxon>Eukaryota</taxon>
        <taxon>Viridiplantae</taxon>
        <taxon>Streptophyta</taxon>
        <taxon>Embryophyta</taxon>
        <taxon>Tracheophyta</taxon>
        <taxon>Spermatophyta</taxon>
        <taxon>Magnoliopsida</taxon>
        <taxon>Liliopsida</taxon>
        <taxon>Poales</taxon>
        <taxon>Poaceae</taxon>
        <taxon>BOP clade</taxon>
        <taxon>Pooideae</taxon>
        <taxon>Triticodae</taxon>
        <taxon>Triticeae</taxon>
        <taxon>Hordeinae</taxon>
        <taxon>Hordeum</taxon>
    </lineage>
</organism>
<dbReference type="InterPro" id="IPR035513">
    <property type="entry name" value="Invertase/methylesterase_inhib"/>
</dbReference>
<protein>
    <submittedName>
        <fullName evidence="6">Predicted protein</fullName>
    </submittedName>
</protein>
<evidence type="ECO:0000256" key="3">
    <source>
        <dbReference type="ARBA" id="ARBA00038471"/>
    </source>
</evidence>
<comment type="similarity">
    <text evidence="3">Belongs to the PMEI family.</text>
</comment>
<dbReference type="EMBL" id="AK374125">
    <property type="protein sequence ID" value="BAK05322.1"/>
    <property type="molecule type" value="mRNA"/>
</dbReference>